<organism evidence="5 6">
    <name type="scientific">Ideonella azotifigens</name>
    <dbReference type="NCBI Taxonomy" id="513160"/>
    <lineage>
        <taxon>Bacteria</taxon>
        <taxon>Pseudomonadati</taxon>
        <taxon>Pseudomonadota</taxon>
        <taxon>Betaproteobacteria</taxon>
        <taxon>Burkholderiales</taxon>
        <taxon>Sphaerotilaceae</taxon>
        <taxon>Ideonella</taxon>
    </lineage>
</organism>
<keyword evidence="1" id="KW-0805">Transcription regulation</keyword>
<dbReference type="InterPro" id="IPR032758">
    <property type="entry name" value="MqsA/HigA-2"/>
</dbReference>
<evidence type="ECO:0000313" key="6">
    <source>
        <dbReference type="Proteomes" id="UP001500279"/>
    </source>
</evidence>
<dbReference type="SMART" id="SM00530">
    <property type="entry name" value="HTH_XRE"/>
    <property type="match status" value="1"/>
</dbReference>
<comment type="caution">
    <text evidence="5">The sequence shown here is derived from an EMBL/GenBank/DDBJ whole genome shotgun (WGS) entry which is preliminary data.</text>
</comment>
<dbReference type="InterPro" id="IPR010982">
    <property type="entry name" value="Lambda_DNA-bd_dom_sf"/>
</dbReference>
<dbReference type="Gene3D" id="1.10.260.40">
    <property type="entry name" value="lambda repressor-like DNA-binding domains"/>
    <property type="match status" value="1"/>
</dbReference>
<protein>
    <recommendedName>
        <fullName evidence="4">HTH cro/C1-type domain-containing protein</fullName>
    </recommendedName>
</protein>
<keyword evidence="2" id="KW-0238">DNA-binding</keyword>
<keyword evidence="6" id="KW-1185">Reference proteome</keyword>
<dbReference type="InterPro" id="IPR022452">
    <property type="entry name" value="MqsA"/>
</dbReference>
<name>A0ABN1KGG9_9BURK</name>
<dbReference type="Pfam" id="PF15731">
    <property type="entry name" value="MqsA_antitoxin"/>
    <property type="match status" value="1"/>
</dbReference>
<dbReference type="CDD" id="cd00093">
    <property type="entry name" value="HTH_XRE"/>
    <property type="match status" value="1"/>
</dbReference>
<dbReference type="NCBIfam" id="TIGR03830">
    <property type="entry name" value="CxxCG_CxxCG_HTH"/>
    <property type="match status" value="1"/>
</dbReference>
<evidence type="ECO:0000256" key="1">
    <source>
        <dbReference type="ARBA" id="ARBA00023015"/>
    </source>
</evidence>
<dbReference type="PROSITE" id="PS50943">
    <property type="entry name" value="HTH_CROC1"/>
    <property type="match status" value="1"/>
</dbReference>
<dbReference type="EMBL" id="BAAAEW010000042">
    <property type="protein sequence ID" value="GAA0765569.1"/>
    <property type="molecule type" value="Genomic_DNA"/>
</dbReference>
<accession>A0ABN1KGG9</accession>
<proteinExistence type="predicted"/>
<keyword evidence="3" id="KW-0804">Transcription</keyword>
<dbReference type="Proteomes" id="UP001500279">
    <property type="component" value="Unassembled WGS sequence"/>
</dbReference>
<evidence type="ECO:0000256" key="2">
    <source>
        <dbReference type="ARBA" id="ARBA00023125"/>
    </source>
</evidence>
<sequence>MLDRGADDRYGALTAQFRQQVNAAYVSPTYIAQVRKKLELGQREAGELFGGGINAFSRYERGKTRPPLALVQLLKILDRHPDLLDEVRAN</sequence>
<dbReference type="InterPro" id="IPR001387">
    <property type="entry name" value="Cro/C1-type_HTH"/>
</dbReference>
<evidence type="ECO:0000256" key="3">
    <source>
        <dbReference type="ARBA" id="ARBA00023163"/>
    </source>
</evidence>
<reference evidence="5 6" key="1">
    <citation type="journal article" date="2019" name="Int. J. Syst. Evol. Microbiol.">
        <title>The Global Catalogue of Microorganisms (GCM) 10K type strain sequencing project: providing services to taxonomists for standard genome sequencing and annotation.</title>
        <authorList>
            <consortium name="The Broad Institute Genomics Platform"/>
            <consortium name="The Broad Institute Genome Sequencing Center for Infectious Disease"/>
            <person name="Wu L."/>
            <person name="Ma J."/>
        </authorList>
    </citation>
    <scope>NUCLEOTIDE SEQUENCE [LARGE SCALE GENOMIC DNA]</scope>
    <source>
        <strain evidence="5 6">JCM 15503</strain>
    </source>
</reference>
<dbReference type="SUPFAM" id="SSF47413">
    <property type="entry name" value="lambda repressor-like DNA-binding domains"/>
    <property type="match status" value="1"/>
</dbReference>
<evidence type="ECO:0000313" key="5">
    <source>
        <dbReference type="EMBL" id="GAA0765569.1"/>
    </source>
</evidence>
<gene>
    <name evidence="5" type="ORF">GCM10009107_52830</name>
</gene>
<evidence type="ECO:0000259" key="4">
    <source>
        <dbReference type="PROSITE" id="PS50943"/>
    </source>
</evidence>
<feature type="domain" description="HTH cro/C1-type" evidence="4">
    <location>
        <begin position="31"/>
        <end position="84"/>
    </location>
</feature>
<dbReference type="PANTHER" id="PTHR36511:SF4">
    <property type="entry name" value="ANTITOXIN MQSA"/>
    <property type="match status" value="1"/>
</dbReference>
<dbReference type="InterPro" id="IPR052359">
    <property type="entry name" value="HTH-type_reg/antitoxin"/>
</dbReference>
<dbReference type="PANTHER" id="PTHR36511">
    <property type="entry name" value="MERR FAMILY BACTERIAL REGULATORY PROTEIN"/>
    <property type="match status" value="1"/>
</dbReference>